<dbReference type="PANTHER" id="PTHR30043:SF1">
    <property type="entry name" value="ABC TRANSPORT SYSTEM PERMEASE PROTEIN P69"/>
    <property type="match status" value="1"/>
</dbReference>
<feature type="transmembrane region" description="Helical" evidence="7">
    <location>
        <begin position="176"/>
        <end position="198"/>
    </location>
</feature>
<proteinExistence type="inferred from homology"/>
<gene>
    <name evidence="9" type="ORF">HMPREF1092_03056</name>
</gene>
<evidence type="ECO:0000256" key="1">
    <source>
        <dbReference type="ARBA" id="ARBA00004651"/>
    </source>
</evidence>
<dbReference type="PROSITE" id="PS50928">
    <property type="entry name" value="ABC_TM1"/>
    <property type="match status" value="1"/>
</dbReference>
<dbReference type="AlphaFoldDB" id="N9WAJ0"/>
<dbReference type="PATRIC" id="fig|999411.4.peg.2970"/>
<keyword evidence="4 7" id="KW-0812">Transmembrane</keyword>
<keyword evidence="2 7" id="KW-0813">Transport</keyword>
<name>N9WAJ0_9CLOT</name>
<dbReference type="PANTHER" id="PTHR30043">
    <property type="entry name" value="PHOSPHONATES TRANSPORT SYSTEM PERMEASE PROTEIN"/>
    <property type="match status" value="1"/>
</dbReference>
<evidence type="ECO:0000256" key="2">
    <source>
        <dbReference type="ARBA" id="ARBA00022448"/>
    </source>
</evidence>
<dbReference type="HOGENOM" id="CLU_064254_1_2_9"/>
<organism evidence="9 10">
    <name type="scientific">Clostridium thermobutyricum</name>
    <dbReference type="NCBI Taxonomy" id="29372"/>
    <lineage>
        <taxon>Bacteria</taxon>
        <taxon>Bacillati</taxon>
        <taxon>Bacillota</taxon>
        <taxon>Clostridia</taxon>
        <taxon>Eubacteriales</taxon>
        <taxon>Clostridiaceae</taxon>
        <taxon>Clostridium</taxon>
    </lineage>
</organism>
<evidence type="ECO:0000256" key="7">
    <source>
        <dbReference type="RuleBase" id="RU363032"/>
    </source>
</evidence>
<evidence type="ECO:0000313" key="9">
    <source>
        <dbReference type="EMBL" id="ENY99919.1"/>
    </source>
</evidence>
<evidence type="ECO:0000256" key="5">
    <source>
        <dbReference type="ARBA" id="ARBA00022989"/>
    </source>
</evidence>
<protein>
    <submittedName>
        <fullName evidence="9">Phosphonate ABC transporter, permease PhnE</fullName>
    </submittedName>
</protein>
<evidence type="ECO:0000256" key="4">
    <source>
        <dbReference type="ARBA" id="ARBA00022692"/>
    </source>
</evidence>
<evidence type="ECO:0000259" key="8">
    <source>
        <dbReference type="PROSITE" id="PS50928"/>
    </source>
</evidence>
<dbReference type="eggNOG" id="COG3639">
    <property type="taxonomic scope" value="Bacteria"/>
</dbReference>
<evidence type="ECO:0000256" key="3">
    <source>
        <dbReference type="ARBA" id="ARBA00022475"/>
    </source>
</evidence>
<keyword evidence="10" id="KW-1185">Reference proteome</keyword>
<dbReference type="SUPFAM" id="SSF161098">
    <property type="entry name" value="MetI-like"/>
    <property type="match status" value="1"/>
</dbReference>
<keyword evidence="6 7" id="KW-0472">Membrane</keyword>
<comment type="subcellular location">
    <subcellularLocation>
        <location evidence="1 7">Cell membrane</location>
        <topology evidence="1 7">Multi-pass membrane protein</topology>
    </subcellularLocation>
</comment>
<dbReference type="Proteomes" id="UP000013097">
    <property type="component" value="Unassembled WGS sequence"/>
</dbReference>
<dbReference type="CDD" id="cd06261">
    <property type="entry name" value="TM_PBP2"/>
    <property type="match status" value="1"/>
</dbReference>
<sequence>MEKDIFLERKKFFGGAVFIILLIFIASMKLSEFNIIKGILSIPNALVWMIESFIPNSDSLSRIGEILSKLVETILLSIAATTVGGVFAFIFGILGSRITKINNIFSIFSRMIASIFRNVPEAVWAMIFLLSFGQNILTGYFALFFVSFGTLTRAFIETIDETSESSVEALEATGASFLMIVMQGIIPTSMPQIISWILYMVETNIRSSTLIGILTGTGIGFLFDLYYKNMNYNVAGLIVISIIISVILIEILSNKIRRKIL</sequence>
<dbReference type="EMBL" id="AGYT01000019">
    <property type="protein sequence ID" value="ENY99919.1"/>
    <property type="molecule type" value="Genomic_DNA"/>
</dbReference>
<evidence type="ECO:0000313" key="10">
    <source>
        <dbReference type="Proteomes" id="UP000013097"/>
    </source>
</evidence>
<feature type="transmembrane region" description="Helical" evidence="7">
    <location>
        <begin position="74"/>
        <end position="95"/>
    </location>
</feature>
<dbReference type="RefSeq" id="WP_002599496.1">
    <property type="nucleotide sequence ID" value="NZ_KB850958.1"/>
</dbReference>
<dbReference type="GO" id="GO:0055085">
    <property type="term" value="P:transmembrane transport"/>
    <property type="evidence" value="ECO:0007669"/>
    <property type="project" value="InterPro"/>
</dbReference>
<keyword evidence="3" id="KW-1003">Cell membrane</keyword>
<comment type="caution">
    <text evidence="9">The sequence shown here is derived from an EMBL/GenBank/DDBJ whole genome shotgun (WGS) entry which is preliminary data.</text>
</comment>
<dbReference type="Gene3D" id="1.10.3720.10">
    <property type="entry name" value="MetI-like"/>
    <property type="match status" value="1"/>
</dbReference>
<accession>N9WAJ0</accession>
<keyword evidence="5 7" id="KW-1133">Transmembrane helix</keyword>
<feature type="transmembrane region" description="Helical" evidence="7">
    <location>
        <begin position="210"/>
        <end position="227"/>
    </location>
</feature>
<feature type="transmembrane region" description="Helical" evidence="7">
    <location>
        <begin position="233"/>
        <end position="252"/>
    </location>
</feature>
<dbReference type="InterPro" id="IPR035906">
    <property type="entry name" value="MetI-like_sf"/>
</dbReference>
<reference evidence="9 10" key="1">
    <citation type="submission" date="2013-01" db="EMBL/GenBank/DDBJ databases">
        <title>The Genome Sequence of Clostridium colicanis 209318.</title>
        <authorList>
            <consortium name="The Broad Institute Genome Sequencing Platform"/>
            <person name="Earl A."/>
            <person name="Ward D."/>
            <person name="Feldgarden M."/>
            <person name="Gevers D."/>
            <person name="Courvalin P."/>
            <person name="Lambert T."/>
            <person name="Walker B."/>
            <person name="Young S.K."/>
            <person name="Zeng Q."/>
            <person name="Gargeya S."/>
            <person name="Fitzgerald M."/>
            <person name="Haas B."/>
            <person name="Abouelleil A."/>
            <person name="Alvarado L."/>
            <person name="Arachchi H.M."/>
            <person name="Berlin A.M."/>
            <person name="Chapman S.B."/>
            <person name="Dewar J."/>
            <person name="Goldberg J."/>
            <person name="Griggs A."/>
            <person name="Gujja S."/>
            <person name="Hansen M."/>
            <person name="Howarth C."/>
            <person name="Imamovic A."/>
            <person name="Larimer J."/>
            <person name="McCowan C."/>
            <person name="Murphy C."/>
            <person name="Neiman D."/>
            <person name="Pearson M."/>
            <person name="Priest M."/>
            <person name="Roberts A."/>
            <person name="Saif S."/>
            <person name="Shea T."/>
            <person name="Sisk P."/>
            <person name="Sykes S."/>
            <person name="Wortman J."/>
            <person name="Nusbaum C."/>
            <person name="Birren B."/>
        </authorList>
    </citation>
    <scope>NUCLEOTIDE SEQUENCE [LARGE SCALE GENOMIC DNA]</scope>
    <source>
        <strain evidence="9 10">209318</strain>
    </source>
</reference>
<feature type="domain" description="ABC transmembrane type-1" evidence="8">
    <location>
        <begin position="70"/>
        <end position="253"/>
    </location>
</feature>
<comment type="similarity">
    <text evidence="7">Belongs to the binding-protein-dependent transport system permease family.</text>
</comment>
<dbReference type="InterPro" id="IPR000515">
    <property type="entry name" value="MetI-like"/>
</dbReference>
<dbReference type="Pfam" id="PF00528">
    <property type="entry name" value="BPD_transp_1"/>
    <property type="match status" value="1"/>
</dbReference>
<feature type="transmembrane region" description="Helical" evidence="7">
    <location>
        <begin position="12"/>
        <end position="29"/>
    </location>
</feature>
<dbReference type="GO" id="GO:0005886">
    <property type="term" value="C:plasma membrane"/>
    <property type="evidence" value="ECO:0007669"/>
    <property type="project" value="UniProtKB-SubCell"/>
</dbReference>
<evidence type="ECO:0000256" key="6">
    <source>
        <dbReference type="ARBA" id="ARBA00023136"/>
    </source>
</evidence>